<feature type="domain" description="PknH-like extracellular" evidence="1">
    <location>
        <begin position="56"/>
        <end position="227"/>
    </location>
</feature>
<organism evidence="2 3">
    <name type="scientific">Mycobacteroides franklinii</name>
    <dbReference type="NCBI Taxonomy" id="948102"/>
    <lineage>
        <taxon>Bacteria</taxon>
        <taxon>Bacillati</taxon>
        <taxon>Actinomycetota</taxon>
        <taxon>Actinomycetes</taxon>
        <taxon>Mycobacteriales</taxon>
        <taxon>Mycobacteriaceae</taxon>
        <taxon>Mycobacteroides</taxon>
    </lineage>
</organism>
<proteinExistence type="predicted"/>
<sequence precursor="true">MANQWQKRPVRPILRIRTNGTGQAAATKFAAIGCCVMIVTSACGSGDDANAAPNIDVNALIVSIEDARNIANVNDLSSHLPGDIKRPSSYDSESPPPCRPVFNQESTFGSGWVQFRSVTYNAATNTMPGKPRGVADVIQAVGVYSDDGAARGAFDQLAPALASCIALHAPRFEFTLGKPDASTITLNSNLWKIVYKVNASVLIDVAALGFSDSGTVARDITDTISSRVP</sequence>
<evidence type="ECO:0000259" key="1">
    <source>
        <dbReference type="Pfam" id="PF14032"/>
    </source>
</evidence>
<name>A0A4R8RJQ4_9MYCO</name>
<dbReference type="InterPro" id="IPR038232">
    <property type="entry name" value="PknH-like_Extracell_sf"/>
</dbReference>
<evidence type="ECO:0000313" key="3">
    <source>
        <dbReference type="Proteomes" id="UP000295165"/>
    </source>
</evidence>
<dbReference type="AlphaFoldDB" id="A0A4R8RJQ4"/>
<dbReference type="Gene3D" id="3.40.1000.70">
    <property type="entry name" value="PknH-like extracellular domain"/>
    <property type="match status" value="1"/>
</dbReference>
<comment type="caution">
    <text evidence="2">The sequence shown here is derived from an EMBL/GenBank/DDBJ whole genome shotgun (WGS) entry which is preliminary data.</text>
</comment>
<dbReference type="Pfam" id="PF14032">
    <property type="entry name" value="PknH_C"/>
    <property type="match status" value="1"/>
</dbReference>
<keyword evidence="3" id="KW-1185">Reference proteome</keyword>
<accession>A0A4R8RJQ4</accession>
<dbReference type="Proteomes" id="UP000295165">
    <property type="component" value="Unassembled WGS sequence"/>
</dbReference>
<evidence type="ECO:0000313" key="2">
    <source>
        <dbReference type="EMBL" id="TDZ52947.1"/>
    </source>
</evidence>
<reference evidence="2 3" key="1">
    <citation type="journal article" date="2019" name="Sci. Rep.">
        <title>Extended insight into the Mycobacterium chelonae-abscessus complex through whole genome sequencing of Mycobacterium salmoniphilum outbreak and Mycobacterium salmoniphilum-like strains.</title>
        <authorList>
            <person name="Behra P.R.K."/>
            <person name="Das S."/>
            <person name="Pettersson B.M.F."/>
            <person name="Shirreff L."/>
            <person name="DuCote T."/>
            <person name="Jacobsson K.G."/>
            <person name="Ennis D.G."/>
            <person name="Kirsebom L.A."/>
        </authorList>
    </citation>
    <scope>NUCLEOTIDE SEQUENCE [LARGE SCALE GENOMIC DNA]</scope>
    <source>
        <strain evidence="2 3">CCUG 63697</strain>
    </source>
</reference>
<gene>
    <name evidence="2" type="ORF">CCUG63697_01433</name>
</gene>
<protein>
    <recommendedName>
        <fullName evidence="1">PknH-like extracellular domain-containing protein</fullName>
    </recommendedName>
</protein>
<dbReference type="EMBL" id="PECC01000026">
    <property type="protein sequence ID" value="TDZ52947.1"/>
    <property type="molecule type" value="Genomic_DNA"/>
</dbReference>
<dbReference type="InterPro" id="IPR026954">
    <property type="entry name" value="PknH-like_Extracell"/>
</dbReference>